<reference evidence="10" key="1">
    <citation type="journal article" date="2023" name="Commun. Biol.">
        <title>Genome analysis of Parmales, the sister group of diatoms, reveals the evolutionary specialization of diatoms from phago-mixotrophs to photoautotrophs.</title>
        <authorList>
            <person name="Ban H."/>
            <person name="Sato S."/>
            <person name="Yoshikawa S."/>
            <person name="Yamada K."/>
            <person name="Nakamura Y."/>
            <person name="Ichinomiya M."/>
            <person name="Sato N."/>
            <person name="Blanc-Mathieu R."/>
            <person name="Endo H."/>
            <person name="Kuwata A."/>
            <person name="Ogata H."/>
        </authorList>
    </citation>
    <scope>NUCLEOTIDE SEQUENCE [LARGE SCALE GENOMIC DNA]</scope>
    <source>
        <strain evidence="10">NIES 3701</strain>
    </source>
</reference>
<comment type="similarity">
    <text evidence="2">Belongs to the Ca(2+):cation antiporter (CaCA) (TC 2.A.19) family. SLC24A subfamily.</text>
</comment>
<dbReference type="InterPro" id="IPR004481">
    <property type="entry name" value="K/Na/Ca-exchanger"/>
</dbReference>
<keyword evidence="3" id="KW-0050">Antiport</keyword>
<feature type="transmembrane region" description="Helical" evidence="7">
    <location>
        <begin position="441"/>
        <end position="461"/>
    </location>
</feature>
<keyword evidence="4 7" id="KW-0812">Transmembrane</keyword>
<feature type="domain" description="Sodium/calcium exchanger membrane region" evidence="8">
    <location>
        <begin position="40"/>
        <end position="192"/>
    </location>
</feature>
<evidence type="ECO:0000313" key="10">
    <source>
        <dbReference type="Proteomes" id="UP001165085"/>
    </source>
</evidence>
<dbReference type="GO" id="GO:0008273">
    <property type="term" value="F:calcium, potassium:sodium antiporter activity"/>
    <property type="evidence" value="ECO:0007669"/>
    <property type="project" value="TreeGrafter"/>
</dbReference>
<feature type="transmembrane region" description="Helical" evidence="7">
    <location>
        <begin position="33"/>
        <end position="53"/>
    </location>
</feature>
<evidence type="ECO:0000256" key="2">
    <source>
        <dbReference type="ARBA" id="ARBA00005364"/>
    </source>
</evidence>
<gene>
    <name evidence="9" type="ORF">TrST_g2620</name>
</gene>
<dbReference type="AlphaFoldDB" id="A0A9W7ADR0"/>
<dbReference type="PANTHER" id="PTHR10846:SF8">
    <property type="entry name" value="INNER MEMBRANE PROTEIN YRBG"/>
    <property type="match status" value="1"/>
</dbReference>
<feature type="transmembrane region" description="Helical" evidence="7">
    <location>
        <begin position="473"/>
        <end position="492"/>
    </location>
</feature>
<feature type="transmembrane region" description="Helical" evidence="7">
    <location>
        <begin position="294"/>
        <end position="317"/>
    </location>
</feature>
<dbReference type="InterPro" id="IPR004837">
    <property type="entry name" value="NaCa_Exmemb"/>
</dbReference>
<dbReference type="GO" id="GO:0006874">
    <property type="term" value="P:intracellular calcium ion homeostasis"/>
    <property type="evidence" value="ECO:0007669"/>
    <property type="project" value="TreeGrafter"/>
</dbReference>
<feature type="transmembrane region" description="Helical" evidence="7">
    <location>
        <begin position="114"/>
        <end position="137"/>
    </location>
</feature>
<evidence type="ECO:0000256" key="1">
    <source>
        <dbReference type="ARBA" id="ARBA00004141"/>
    </source>
</evidence>
<evidence type="ECO:0000256" key="7">
    <source>
        <dbReference type="SAM" id="Phobius"/>
    </source>
</evidence>
<feature type="transmembrane region" description="Helical" evidence="7">
    <location>
        <begin position="179"/>
        <end position="198"/>
    </location>
</feature>
<evidence type="ECO:0000259" key="8">
    <source>
        <dbReference type="Pfam" id="PF01699"/>
    </source>
</evidence>
<dbReference type="OrthoDB" id="2127281at2759"/>
<proteinExistence type="inferred from homology"/>
<keyword evidence="6 7" id="KW-0472">Membrane</keyword>
<evidence type="ECO:0000313" key="9">
    <source>
        <dbReference type="EMBL" id="GMH70836.1"/>
    </source>
</evidence>
<organism evidence="9 10">
    <name type="scientific">Triparma strigata</name>
    <dbReference type="NCBI Taxonomy" id="1606541"/>
    <lineage>
        <taxon>Eukaryota</taxon>
        <taxon>Sar</taxon>
        <taxon>Stramenopiles</taxon>
        <taxon>Ochrophyta</taxon>
        <taxon>Bolidophyceae</taxon>
        <taxon>Parmales</taxon>
        <taxon>Triparmaceae</taxon>
        <taxon>Triparma</taxon>
    </lineage>
</organism>
<keyword evidence="3" id="KW-0813">Transport</keyword>
<dbReference type="Pfam" id="PF01699">
    <property type="entry name" value="Na_Ca_ex"/>
    <property type="match status" value="2"/>
</dbReference>
<dbReference type="EMBL" id="BRXY01000143">
    <property type="protein sequence ID" value="GMH70836.1"/>
    <property type="molecule type" value="Genomic_DNA"/>
</dbReference>
<comment type="caution">
    <text evidence="9">The sequence shown here is derived from an EMBL/GenBank/DDBJ whole genome shotgun (WGS) entry which is preliminary data.</text>
</comment>
<dbReference type="Proteomes" id="UP001165085">
    <property type="component" value="Unassembled WGS sequence"/>
</dbReference>
<protein>
    <recommendedName>
        <fullName evidence="8">Sodium/calcium exchanger membrane region domain-containing protein</fullName>
    </recommendedName>
</protein>
<dbReference type="GO" id="GO:0005886">
    <property type="term" value="C:plasma membrane"/>
    <property type="evidence" value="ECO:0007669"/>
    <property type="project" value="TreeGrafter"/>
</dbReference>
<name>A0A9W7ADR0_9STRA</name>
<sequence>MDPTPIQMVEDLPACDIATFFASFCLASLPDTLSLPLCGFILVLCFLGLSIVCDEFLVPSLELICDRFNVPEDIAGVTFMAFGSAAPEIVINAVGTVREALGKEGGEGSDARDLGVGAIIGSGIIAFSIIPGVCALVSRGGLVLKRRPLIRDVCAYTISLIFLVHYIETGGVDVQKASVFIIIYISFCVIVFVSPKFNKKFFGGGNRKQSFVMDRLESMKIEKALKTQSTSLRVNYGSMAEESVRDVVKEGEERPRSVFDLAWNGACEDCDEDEEEEYEAFLSPNSLPQTPNPLILSVSFSVQCLSFLLRLPLLFIIPRASVQKPSPLYPLTFLLSFVFISIYSYVLSTSITYLTTLTPMSPTFYGTALVAIGAEIPDLIQCSAVAKRGYGAMAVSNALGSQVLNICIGLGLPWTISSASGGTVRFTNTSDNRDLGSSAKALFLCVSVFAALTIGMAAKTGKKPVIGVLSGKILVAMYFLALGGFIGWYFTFK</sequence>
<dbReference type="GO" id="GO:0005262">
    <property type="term" value="F:calcium channel activity"/>
    <property type="evidence" value="ECO:0007669"/>
    <property type="project" value="TreeGrafter"/>
</dbReference>
<feature type="transmembrane region" description="Helical" evidence="7">
    <location>
        <begin position="149"/>
        <end position="167"/>
    </location>
</feature>
<keyword evidence="10" id="KW-1185">Reference proteome</keyword>
<feature type="domain" description="Sodium/calcium exchanger membrane region" evidence="8">
    <location>
        <begin position="330"/>
        <end position="484"/>
    </location>
</feature>
<keyword evidence="5 7" id="KW-1133">Transmembrane helix</keyword>
<accession>A0A9W7ADR0</accession>
<comment type="subcellular location">
    <subcellularLocation>
        <location evidence="1">Membrane</location>
        <topology evidence="1">Multi-pass membrane protein</topology>
    </subcellularLocation>
</comment>
<evidence type="ECO:0000256" key="3">
    <source>
        <dbReference type="ARBA" id="ARBA00022449"/>
    </source>
</evidence>
<dbReference type="InterPro" id="IPR044880">
    <property type="entry name" value="NCX_ion-bd_dom_sf"/>
</dbReference>
<dbReference type="Gene3D" id="1.20.1420.30">
    <property type="entry name" value="NCX, central ion-binding region"/>
    <property type="match status" value="2"/>
</dbReference>
<evidence type="ECO:0000256" key="4">
    <source>
        <dbReference type="ARBA" id="ARBA00022692"/>
    </source>
</evidence>
<evidence type="ECO:0000256" key="6">
    <source>
        <dbReference type="ARBA" id="ARBA00023136"/>
    </source>
</evidence>
<evidence type="ECO:0000256" key="5">
    <source>
        <dbReference type="ARBA" id="ARBA00022989"/>
    </source>
</evidence>
<dbReference type="PANTHER" id="PTHR10846">
    <property type="entry name" value="SODIUM/POTASSIUM/CALCIUM EXCHANGER"/>
    <property type="match status" value="1"/>
</dbReference>
<feature type="transmembrane region" description="Helical" evidence="7">
    <location>
        <begin position="329"/>
        <end position="354"/>
    </location>
</feature>